<dbReference type="InParanoid" id="A0A067PRJ3"/>
<proteinExistence type="predicted"/>
<accession>A0A067PRJ3</accession>
<sequence length="223" mass="24451">MGTVAPPRWIIVARTTFISQTSDQSSITAYDVSPRGRGMLPSFIASLVSTGSPIDAGLPRAPISLIRSHMMALRRSLVCPALIQTIARARGAVYHQKKLPRGVGLGASRSYTPSPIYSATRTFPLRQKSIPFVSAVQCSMHLASSMAYDVATPNHLCRYHFFSRVNVQTGSPLAERWESLQTTGTFQHRLWSRSSGIWPLDWRVAGGVQVSILPPSAEHFESS</sequence>
<reference evidence="2" key="1">
    <citation type="journal article" date="2014" name="Proc. Natl. Acad. Sci. U.S.A.">
        <title>Extensive sampling of basidiomycete genomes demonstrates inadequacy of the white-rot/brown-rot paradigm for wood decay fungi.</title>
        <authorList>
            <person name="Riley R."/>
            <person name="Salamov A.A."/>
            <person name="Brown D.W."/>
            <person name="Nagy L.G."/>
            <person name="Floudas D."/>
            <person name="Held B.W."/>
            <person name="Levasseur A."/>
            <person name="Lombard V."/>
            <person name="Morin E."/>
            <person name="Otillar R."/>
            <person name="Lindquist E.A."/>
            <person name="Sun H."/>
            <person name="LaButti K.M."/>
            <person name="Schmutz J."/>
            <person name="Jabbour D."/>
            <person name="Luo H."/>
            <person name="Baker S.E."/>
            <person name="Pisabarro A.G."/>
            <person name="Walton J.D."/>
            <person name="Blanchette R.A."/>
            <person name="Henrissat B."/>
            <person name="Martin F."/>
            <person name="Cullen D."/>
            <person name="Hibbett D.S."/>
            <person name="Grigoriev I.V."/>
        </authorList>
    </citation>
    <scope>NUCLEOTIDE SEQUENCE [LARGE SCALE GENOMIC DNA]</scope>
    <source>
        <strain evidence="2">MUCL 33604</strain>
    </source>
</reference>
<keyword evidence="2" id="KW-1185">Reference proteome</keyword>
<dbReference type="EMBL" id="KL197719">
    <property type="protein sequence ID" value="KDQ57399.1"/>
    <property type="molecule type" value="Genomic_DNA"/>
</dbReference>
<dbReference type="AlphaFoldDB" id="A0A067PRJ3"/>
<name>A0A067PRJ3_9AGAM</name>
<organism evidence="1 2">
    <name type="scientific">Jaapia argillacea MUCL 33604</name>
    <dbReference type="NCBI Taxonomy" id="933084"/>
    <lineage>
        <taxon>Eukaryota</taxon>
        <taxon>Fungi</taxon>
        <taxon>Dikarya</taxon>
        <taxon>Basidiomycota</taxon>
        <taxon>Agaricomycotina</taxon>
        <taxon>Agaricomycetes</taxon>
        <taxon>Agaricomycetidae</taxon>
        <taxon>Jaapiales</taxon>
        <taxon>Jaapiaceae</taxon>
        <taxon>Jaapia</taxon>
    </lineage>
</organism>
<gene>
    <name evidence="1" type="ORF">JAAARDRAFT_35119</name>
</gene>
<dbReference type="HOGENOM" id="CLU_1240295_0_0_1"/>
<protein>
    <submittedName>
        <fullName evidence="1">Uncharacterized protein</fullName>
    </submittedName>
</protein>
<dbReference type="Proteomes" id="UP000027265">
    <property type="component" value="Unassembled WGS sequence"/>
</dbReference>
<evidence type="ECO:0000313" key="1">
    <source>
        <dbReference type="EMBL" id="KDQ57399.1"/>
    </source>
</evidence>
<evidence type="ECO:0000313" key="2">
    <source>
        <dbReference type="Proteomes" id="UP000027265"/>
    </source>
</evidence>